<protein>
    <recommendedName>
        <fullName evidence="2">diguanylate cyclase</fullName>
        <ecNumber evidence="2">2.7.7.65</ecNumber>
    </recommendedName>
</protein>
<evidence type="ECO:0000256" key="6">
    <source>
        <dbReference type="SAM" id="SignalP"/>
    </source>
</evidence>
<organism evidence="8 9">
    <name type="scientific">Seongchinamella sediminis</name>
    <dbReference type="NCBI Taxonomy" id="2283635"/>
    <lineage>
        <taxon>Bacteria</taxon>
        <taxon>Pseudomonadati</taxon>
        <taxon>Pseudomonadota</taxon>
        <taxon>Gammaproteobacteria</taxon>
        <taxon>Cellvibrionales</taxon>
        <taxon>Halieaceae</taxon>
        <taxon>Seongchinamella</taxon>
    </lineage>
</organism>
<dbReference type="OrthoDB" id="9812260at2"/>
<evidence type="ECO:0000256" key="3">
    <source>
        <dbReference type="ARBA" id="ARBA00034247"/>
    </source>
</evidence>
<comment type="caution">
    <text evidence="8">The sequence shown here is derived from an EMBL/GenBank/DDBJ whole genome shotgun (WGS) entry which is preliminary data.</text>
</comment>
<dbReference type="AlphaFoldDB" id="A0A3L7E1Z8"/>
<feature type="transmembrane region" description="Helical" evidence="5">
    <location>
        <begin position="280"/>
        <end position="298"/>
    </location>
</feature>
<dbReference type="GO" id="GO:0052621">
    <property type="term" value="F:diguanylate cyclase activity"/>
    <property type="evidence" value="ECO:0007669"/>
    <property type="project" value="UniProtKB-EC"/>
</dbReference>
<sequence length="610" mass="67365">MSAWKPTGRSLITALAGVAFACLLVAAVPAQARTALNELPRVSAEALREGVSLRGQWRFRPGDNLDWAAPGLEDSNWSSFDLPRHWPRGGYPEHRQLAWYRLTLKLEPPLAATGEAPILAMRLGQVMSAYELYAGGELVGGAGSLPPLGEVDYDRHRVLTIPHSALAADGTLVLALRVWGGPTASVNTWGAGAVSGVFMLGDYRELMLQGMVSEVPGLLFCALIFAFGIYHLYLFARNRNLDTYLWFGLMAINIAVYGVMLTQWKYLAPLSFLAMKKIEFGAIYVLPALGVQLIWSLLQLPVGRWLRAYQCSFLLAGLLVVLIPGHTIHFHTLIWWELWTLPVFALTPWVIFRESRAGNSEAKTILLGTIIFLATGVNDLLIDLAHIETSRLAPLGFLAILISMAVSLANRFTSMYTALESEVAERTAELSEANRQLAEAARVDHLTGLLNRRGFTEEAEAEIRRMFRSGKGFALVLADVDHFKQFNDQYGHVCGDRVLKRMAVILEERTRDVDRVARWGGEEFIMLLPETDAEGAAVLAEKLRDAVASNLFAFEELRLSITMTFGVAAFRKGESLDSCIARADTALYHGKEGGRNKVMIGNYKGLSLVN</sequence>
<dbReference type="InterPro" id="IPR008979">
    <property type="entry name" value="Galactose-bd-like_sf"/>
</dbReference>
<dbReference type="InterPro" id="IPR011623">
    <property type="entry name" value="7TMR_DISM_rcpt_extracell_dom1"/>
</dbReference>
<dbReference type="SMART" id="SM00267">
    <property type="entry name" value="GGDEF"/>
    <property type="match status" value="1"/>
</dbReference>
<dbReference type="NCBIfam" id="TIGR00254">
    <property type="entry name" value="GGDEF"/>
    <property type="match status" value="1"/>
</dbReference>
<feature type="transmembrane region" description="Helical" evidence="5">
    <location>
        <begin position="392"/>
        <end position="409"/>
    </location>
</feature>
<evidence type="ECO:0000256" key="5">
    <source>
        <dbReference type="SAM" id="Phobius"/>
    </source>
</evidence>
<feature type="transmembrane region" description="Helical" evidence="5">
    <location>
        <begin position="217"/>
        <end position="236"/>
    </location>
</feature>
<comment type="cofactor">
    <cofactor evidence="1">
        <name>Mg(2+)</name>
        <dbReference type="ChEBI" id="CHEBI:18420"/>
    </cofactor>
</comment>
<keyword evidence="4" id="KW-0175">Coiled coil</keyword>
<feature type="transmembrane region" description="Helical" evidence="5">
    <location>
        <begin position="305"/>
        <end position="327"/>
    </location>
</feature>
<feature type="transmembrane region" description="Helical" evidence="5">
    <location>
        <begin position="364"/>
        <end position="386"/>
    </location>
</feature>
<accession>A0A3L7E1Z8</accession>
<dbReference type="PROSITE" id="PS50887">
    <property type="entry name" value="GGDEF"/>
    <property type="match status" value="1"/>
</dbReference>
<dbReference type="Proteomes" id="UP000265509">
    <property type="component" value="Unassembled WGS sequence"/>
</dbReference>
<feature type="transmembrane region" description="Helical" evidence="5">
    <location>
        <begin position="333"/>
        <end position="352"/>
    </location>
</feature>
<feature type="signal peptide" evidence="6">
    <location>
        <begin position="1"/>
        <end position="21"/>
    </location>
</feature>
<feature type="transmembrane region" description="Helical" evidence="5">
    <location>
        <begin position="243"/>
        <end position="260"/>
    </location>
</feature>
<dbReference type="InterPro" id="IPR043128">
    <property type="entry name" value="Rev_trsase/Diguanyl_cyclase"/>
</dbReference>
<keyword evidence="6" id="KW-0732">Signal</keyword>
<dbReference type="PANTHER" id="PTHR45138">
    <property type="entry name" value="REGULATORY COMPONENTS OF SENSORY TRANSDUCTION SYSTEM"/>
    <property type="match status" value="1"/>
</dbReference>
<comment type="catalytic activity">
    <reaction evidence="3">
        <text>2 GTP = 3',3'-c-di-GMP + 2 diphosphate</text>
        <dbReference type="Rhea" id="RHEA:24898"/>
        <dbReference type="ChEBI" id="CHEBI:33019"/>
        <dbReference type="ChEBI" id="CHEBI:37565"/>
        <dbReference type="ChEBI" id="CHEBI:58805"/>
        <dbReference type="EC" id="2.7.7.65"/>
    </reaction>
</comment>
<keyword evidence="5" id="KW-1133">Transmembrane helix</keyword>
<dbReference type="EC" id="2.7.7.65" evidence="2"/>
<reference evidence="8 9" key="1">
    <citation type="submission" date="2018-07" db="EMBL/GenBank/DDBJ databases">
        <title>Halioglobus sp. genome submission.</title>
        <authorList>
            <person name="Ye M.-Q."/>
            <person name="Du Z.-J."/>
        </authorList>
    </citation>
    <scope>NUCLEOTIDE SEQUENCE [LARGE SCALE GENOMIC DNA]</scope>
    <source>
        <strain evidence="8 9">U0301</strain>
    </source>
</reference>
<dbReference type="PANTHER" id="PTHR45138:SF9">
    <property type="entry name" value="DIGUANYLATE CYCLASE DGCM-RELATED"/>
    <property type="match status" value="1"/>
</dbReference>
<feature type="coiled-coil region" evidence="4">
    <location>
        <begin position="416"/>
        <end position="443"/>
    </location>
</feature>
<dbReference type="PROSITE" id="PS51257">
    <property type="entry name" value="PROKAR_LIPOPROTEIN"/>
    <property type="match status" value="1"/>
</dbReference>
<feature type="chain" id="PRO_5017941918" description="diguanylate cyclase" evidence="6">
    <location>
        <begin position="22"/>
        <end position="610"/>
    </location>
</feature>
<dbReference type="Pfam" id="PF00990">
    <property type="entry name" value="GGDEF"/>
    <property type="match status" value="1"/>
</dbReference>
<feature type="domain" description="GGDEF" evidence="7">
    <location>
        <begin position="471"/>
        <end position="603"/>
    </location>
</feature>
<dbReference type="InterPro" id="IPR029787">
    <property type="entry name" value="Nucleotide_cyclase"/>
</dbReference>
<evidence type="ECO:0000313" key="8">
    <source>
        <dbReference type="EMBL" id="RLQ22291.1"/>
    </source>
</evidence>
<evidence type="ECO:0000313" key="9">
    <source>
        <dbReference type="Proteomes" id="UP000265509"/>
    </source>
</evidence>
<dbReference type="EMBL" id="QRAN01000007">
    <property type="protein sequence ID" value="RLQ22291.1"/>
    <property type="molecule type" value="Genomic_DNA"/>
</dbReference>
<dbReference type="Gene3D" id="2.60.120.260">
    <property type="entry name" value="Galactose-binding domain-like"/>
    <property type="match status" value="1"/>
</dbReference>
<keyword evidence="5" id="KW-0812">Transmembrane</keyword>
<gene>
    <name evidence="8" type="ORF">DWB85_08385</name>
</gene>
<evidence type="ECO:0000256" key="2">
    <source>
        <dbReference type="ARBA" id="ARBA00012528"/>
    </source>
</evidence>
<name>A0A3L7E1Z8_9GAMM</name>
<evidence type="ECO:0000256" key="1">
    <source>
        <dbReference type="ARBA" id="ARBA00001946"/>
    </source>
</evidence>
<dbReference type="InterPro" id="IPR000160">
    <property type="entry name" value="GGDEF_dom"/>
</dbReference>
<dbReference type="InterPro" id="IPR050469">
    <property type="entry name" value="Diguanylate_Cyclase"/>
</dbReference>
<dbReference type="Gene3D" id="3.30.70.270">
    <property type="match status" value="1"/>
</dbReference>
<dbReference type="SUPFAM" id="SSF55073">
    <property type="entry name" value="Nucleotide cyclase"/>
    <property type="match status" value="1"/>
</dbReference>
<dbReference type="FunFam" id="3.30.70.270:FF:000001">
    <property type="entry name" value="Diguanylate cyclase domain protein"/>
    <property type="match status" value="1"/>
</dbReference>
<evidence type="ECO:0000256" key="4">
    <source>
        <dbReference type="SAM" id="Coils"/>
    </source>
</evidence>
<evidence type="ECO:0000259" key="7">
    <source>
        <dbReference type="PROSITE" id="PS50887"/>
    </source>
</evidence>
<proteinExistence type="predicted"/>
<dbReference type="CDD" id="cd01949">
    <property type="entry name" value="GGDEF"/>
    <property type="match status" value="1"/>
</dbReference>
<keyword evidence="5" id="KW-0472">Membrane</keyword>
<dbReference type="Pfam" id="PF07695">
    <property type="entry name" value="7TMR-DISM_7TM"/>
    <property type="match status" value="1"/>
</dbReference>
<dbReference type="SUPFAM" id="SSF49785">
    <property type="entry name" value="Galactose-binding domain-like"/>
    <property type="match status" value="1"/>
</dbReference>
<keyword evidence="9" id="KW-1185">Reference proteome</keyword>